<dbReference type="EMBL" id="QGTT01000001">
    <property type="protein sequence ID" value="PWW16161.1"/>
    <property type="molecule type" value="Genomic_DNA"/>
</dbReference>
<comment type="caution">
    <text evidence="11">The sequence shown here is derived from an EMBL/GenBank/DDBJ whole genome shotgun (WGS) entry which is preliminary data.</text>
</comment>
<keyword evidence="3" id="KW-1003">Cell membrane</keyword>
<protein>
    <submittedName>
        <fullName evidence="11">Mechanosensitive ion channel-like protein</fullName>
    </submittedName>
</protein>
<organism evidence="11 12">
    <name type="scientific">Pseudidiomarina maritima</name>
    <dbReference type="NCBI Taxonomy" id="519453"/>
    <lineage>
        <taxon>Bacteria</taxon>
        <taxon>Pseudomonadati</taxon>
        <taxon>Pseudomonadota</taxon>
        <taxon>Gammaproteobacteria</taxon>
        <taxon>Alteromonadales</taxon>
        <taxon>Idiomarinaceae</taxon>
        <taxon>Pseudidiomarina</taxon>
    </lineage>
</organism>
<name>A0A317QCR3_9GAMM</name>
<dbReference type="InterPro" id="IPR023408">
    <property type="entry name" value="MscS_beta-dom_sf"/>
</dbReference>
<dbReference type="PANTHER" id="PTHR30347">
    <property type="entry name" value="POTASSIUM CHANNEL RELATED"/>
    <property type="match status" value="1"/>
</dbReference>
<dbReference type="SUPFAM" id="SSF82689">
    <property type="entry name" value="Mechanosensitive channel protein MscS (YggB), C-terminal domain"/>
    <property type="match status" value="1"/>
</dbReference>
<feature type="compositionally biased region" description="Basic and acidic residues" evidence="7">
    <location>
        <begin position="328"/>
        <end position="340"/>
    </location>
</feature>
<feature type="transmembrane region" description="Helical" evidence="8">
    <location>
        <begin position="99"/>
        <end position="128"/>
    </location>
</feature>
<evidence type="ECO:0000256" key="2">
    <source>
        <dbReference type="ARBA" id="ARBA00008017"/>
    </source>
</evidence>
<keyword evidence="5 8" id="KW-1133">Transmembrane helix</keyword>
<dbReference type="InterPro" id="IPR010920">
    <property type="entry name" value="LSM_dom_sf"/>
</dbReference>
<dbReference type="RefSeq" id="WP_110074901.1">
    <property type="nucleotide sequence ID" value="NZ_QGTT01000001.1"/>
</dbReference>
<feature type="compositionally biased region" description="Low complexity" evidence="7">
    <location>
        <begin position="306"/>
        <end position="317"/>
    </location>
</feature>
<evidence type="ECO:0000259" key="10">
    <source>
        <dbReference type="Pfam" id="PF21082"/>
    </source>
</evidence>
<feature type="region of interest" description="Disordered" evidence="7">
    <location>
        <begin position="296"/>
        <end position="340"/>
    </location>
</feature>
<evidence type="ECO:0000256" key="5">
    <source>
        <dbReference type="ARBA" id="ARBA00022989"/>
    </source>
</evidence>
<dbReference type="Gene3D" id="3.30.70.100">
    <property type="match status" value="1"/>
</dbReference>
<keyword evidence="4 8" id="KW-0812">Transmembrane</keyword>
<dbReference type="Pfam" id="PF21082">
    <property type="entry name" value="MS_channel_3rd"/>
    <property type="match status" value="1"/>
</dbReference>
<gene>
    <name evidence="11" type="ORF">DET45_101266</name>
</gene>
<reference evidence="11 12" key="1">
    <citation type="submission" date="2018-05" db="EMBL/GenBank/DDBJ databases">
        <title>Freshwater and sediment microbial communities from various areas in North America, analyzing microbe dynamics in response to fracking.</title>
        <authorList>
            <person name="Lamendella R."/>
        </authorList>
    </citation>
    <scope>NUCLEOTIDE SEQUENCE [LARGE SCALE GENOMIC DNA]</scope>
    <source>
        <strain evidence="11 12">125B1</strain>
    </source>
</reference>
<dbReference type="GO" id="GO:0005886">
    <property type="term" value="C:plasma membrane"/>
    <property type="evidence" value="ECO:0007669"/>
    <property type="project" value="UniProtKB-SubCell"/>
</dbReference>
<feature type="domain" description="Mechanosensitive ion channel MscS" evidence="9">
    <location>
        <begin position="115"/>
        <end position="182"/>
    </location>
</feature>
<dbReference type="PANTHER" id="PTHR30347:SF1">
    <property type="entry name" value="MECHANOSENSITIVE CHANNEL MSCK"/>
    <property type="match status" value="1"/>
</dbReference>
<comment type="subcellular location">
    <subcellularLocation>
        <location evidence="1">Cell membrane</location>
        <topology evidence="1">Multi-pass membrane protein</topology>
    </subcellularLocation>
</comment>
<feature type="domain" description="Mechanosensitive ion channel MscS C-terminal" evidence="10">
    <location>
        <begin position="192"/>
        <end position="277"/>
    </location>
</feature>
<dbReference type="SUPFAM" id="SSF82861">
    <property type="entry name" value="Mechanosensitive channel protein MscS (YggB), transmembrane region"/>
    <property type="match status" value="1"/>
</dbReference>
<keyword evidence="6 8" id="KW-0472">Membrane</keyword>
<evidence type="ECO:0000256" key="3">
    <source>
        <dbReference type="ARBA" id="ARBA00022475"/>
    </source>
</evidence>
<proteinExistence type="inferred from homology"/>
<dbReference type="InterPro" id="IPR006685">
    <property type="entry name" value="MscS_channel_2nd"/>
</dbReference>
<keyword evidence="12" id="KW-1185">Reference proteome</keyword>
<sequence>MEQLLNQISSFFHWFEHEIFTVGETIITYGSVARLLFILIITYVVSRVLQNALRRFASYRKSMAQSSVYALTRITHYVVMLIGFLVAVSSVGIDLTKFAIFASALGIGVGFGLQNLISNFTAGIMLLFEKTLKVGDFVELESGVTGEVKEINIRSTIITTNDNIDIIVPNSEFVSGRVTNWTMRDTYRRIHVPFGVAYGTDKELVRKAVLEAAERVPHTLQDGTHKPPQVWFVEFGDSSLNFELVAWLKPEAVNRPGAVKAAFLWEIHTSLEEYKIEVPFPQRDLHIRSWSEHAVMPHSRASTRGLQKQQELEQQQEADATAEPSADPEQRPENDAAKDL</sequence>
<dbReference type="STRING" id="519453.SAMN04488070_1036"/>
<comment type="similarity">
    <text evidence="2">Belongs to the MscS (TC 1.A.23) family.</text>
</comment>
<dbReference type="InterPro" id="IPR011014">
    <property type="entry name" value="MscS_channel_TM-2"/>
</dbReference>
<accession>A0A317QCR3</accession>
<dbReference type="InterPro" id="IPR052702">
    <property type="entry name" value="MscS-like_channel"/>
</dbReference>
<feature type="transmembrane region" description="Helical" evidence="8">
    <location>
        <begin position="26"/>
        <end position="49"/>
    </location>
</feature>
<dbReference type="Gene3D" id="2.30.30.60">
    <property type="match status" value="1"/>
</dbReference>
<evidence type="ECO:0000256" key="7">
    <source>
        <dbReference type="SAM" id="MobiDB-lite"/>
    </source>
</evidence>
<dbReference type="SUPFAM" id="SSF50182">
    <property type="entry name" value="Sm-like ribonucleoproteins"/>
    <property type="match status" value="1"/>
</dbReference>
<evidence type="ECO:0000256" key="6">
    <source>
        <dbReference type="ARBA" id="ARBA00023136"/>
    </source>
</evidence>
<dbReference type="Gene3D" id="1.10.287.1260">
    <property type="match status" value="1"/>
</dbReference>
<evidence type="ECO:0000256" key="1">
    <source>
        <dbReference type="ARBA" id="ARBA00004651"/>
    </source>
</evidence>
<evidence type="ECO:0000259" key="9">
    <source>
        <dbReference type="Pfam" id="PF00924"/>
    </source>
</evidence>
<dbReference type="InterPro" id="IPR049278">
    <property type="entry name" value="MS_channel_C"/>
</dbReference>
<evidence type="ECO:0000256" key="8">
    <source>
        <dbReference type="SAM" id="Phobius"/>
    </source>
</evidence>
<dbReference type="GO" id="GO:0008381">
    <property type="term" value="F:mechanosensitive monoatomic ion channel activity"/>
    <property type="evidence" value="ECO:0007669"/>
    <property type="project" value="UniProtKB-ARBA"/>
</dbReference>
<dbReference type="AlphaFoldDB" id="A0A317QCR3"/>
<dbReference type="Proteomes" id="UP000246964">
    <property type="component" value="Unassembled WGS sequence"/>
</dbReference>
<evidence type="ECO:0000313" key="11">
    <source>
        <dbReference type="EMBL" id="PWW16161.1"/>
    </source>
</evidence>
<evidence type="ECO:0000313" key="12">
    <source>
        <dbReference type="Proteomes" id="UP000246964"/>
    </source>
</evidence>
<feature type="transmembrane region" description="Helical" evidence="8">
    <location>
        <begin position="70"/>
        <end position="93"/>
    </location>
</feature>
<dbReference type="OrthoDB" id="9799209at2"/>
<evidence type="ECO:0000256" key="4">
    <source>
        <dbReference type="ARBA" id="ARBA00022692"/>
    </source>
</evidence>
<dbReference type="InterPro" id="IPR011066">
    <property type="entry name" value="MscS_channel_C_sf"/>
</dbReference>
<dbReference type="Pfam" id="PF00924">
    <property type="entry name" value="MS_channel_2nd"/>
    <property type="match status" value="1"/>
</dbReference>